<dbReference type="InterPro" id="IPR017850">
    <property type="entry name" value="Alkaline_phosphatase_core_sf"/>
</dbReference>
<keyword evidence="1" id="KW-0597">Phosphoprotein</keyword>
<keyword evidence="5" id="KW-1185">Reference proteome</keyword>
<reference evidence="4 5" key="1">
    <citation type="submission" date="2017-05" db="EMBL/GenBank/DDBJ databases">
        <authorList>
            <person name="Varghese N."/>
            <person name="Submissions S."/>
        </authorList>
    </citation>
    <scope>NUCLEOTIDE SEQUENCE [LARGE SCALE GENOMIC DNA]</scope>
    <source>
        <strain evidence="4 5">DSM 25457</strain>
    </source>
</reference>
<comment type="caution">
    <text evidence="4">The sequence shown here is derived from an EMBL/GenBank/DDBJ whole genome shotgun (WGS) entry which is preliminary data.</text>
</comment>
<dbReference type="Gene3D" id="3.40.720.10">
    <property type="entry name" value="Alkaline Phosphatase, subunit A"/>
    <property type="match status" value="1"/>
</dbReference>
<evidence type="ECO:0000256" key="2">
    <source>
        <dbReference type="SAM" id="MobiDB-lite"/>
    </source>
</evidence>
<dbReference type="SUPFAM" id="SSF53649">
    <property type="entry name" value="Alkaline phosphatase-like"/>
    <property type="match status" value="1"/>
</dbReference>
<proteinExistence type="predicted"/>
<evidence type="ECO:0000313" key="5">
    <source>
        <dbReference type="Proteomes" id="UP001158067"/>
    </source>
</evidence>
<dbReference type="SMART" id="SM00098">
    <property type="entry name" value="alkPPc"/>
    <property type="match status" value="1"/>
</dbReference>
<dbReference type="Pfam" id="PF00245">
    <property type="entry name" value="Alk_phosphatase"/>
    <property type="match status" value="1"/>
</dbReference>
<evidence type="ECO:0000313" key="4">
    <source>
        <dbReference type="EMBL" id="SMP51226.1"/>
    </source>
</evidence>
<feature type="compositionally biased region" description="Low complexity" evidence="2">
    <location>
        <begin position="31"/>
        <end position="45"/>
    </location>
</feature>
<dbReference type="Proteomes" id="UP001158067">
    <property type="component" value="Unassembled WGS sequence"/>
</dbReference>
<feature type="signal peptide" evidence="3">
    <location>
        <begin position="1"/>
        <end position="25"/>
    </location>
</feature>
<dbReference type="RefSeq" id="WP_283432042.1">
    <property type="nucleotide sequence ID" value="NZ_FXUG01000003.1"/>
</dbReference>
<evidence type="ECO:0000256" key="3">
    <source>
        <dbReference type="SAM" id="SignalP"/>
    </source>
</evidence>
<dbReference type="InterPro" id="IPR001952">
    <property type="entry name" value="Alkaline_phosphatase"/>
</dbReference>
<accession>A0ABY1PWF7</accession>
<protein>
    <submittedName>
        <fullName evidence="4">Alkaline phosphatase</fullName>
    </submittedName>
</protein>
<feature type="chain" id="PRO_5046170911" evidence="3">
    <location>
        <begin position="26"/>
        <end position="600"/>
    </location>
</feature>
<dbReference type="EMBL" id="FXUG01000003">
    <property type="protein sequence ID" value="SMP51226.1"/>
    <property type="molecule type" value="Genomic_DNA"/>
</dbReference>
<feature type="region of interest" description="Disordered" evidence="2">
    <location>
        <begin position="25"/>
        <end position="45"/>
    </location>
</feature>
<gene>
    <name evidence="4" type="ORF">SAMN06265222_103248</name>
</gene>
<dbReference type="PANTHER" id="PTHR11596:SF5">
    <property type="entry name" value="ALKALINE PHOSPHATASE"/>
    <property type="match status" value="1"/>
</dbReference>
<evidence type="ECO:0000256" key="1">
    <source>
        <dbReference type="ARBA" id="ARBA00022553"/>
    </source>
</evidence>
<dbReference type="PANTHER" id="PTHR11596">
    <property type="entry name" value="ALKALINE PHOSPHATASE"/>
    <property type="match status" value="1"/>
</dbReference>
<sequence>MLTDRLFTSLCLAALTFGIMGSATAKDSKNASKPQAASATATTPAKMPNTVSKVIDAVKDNLATNPESPEDPLRQMQSDAIKNQSAPWGYWGHVPGKYSTWTNHSNRFVPLYSFGMTLNSLREPGSMYADPERLNQRYGAVPKDTLNPQAHYHDQVDVYELQKLAARNGKKHIITIIFDGNDWQSTRNAAIYRNQADLYDSGRGQGLAFQDYRGTKTDFAFLVTAPRSGGAKYDVNTQTVLDIKKKVTGGFDPRRAGPMPWHETPQSQYPISRDREQPHSFTDSASSASSLLAGIKTYNGSINVNSDGSYATPIAHDLQKEGFRVGVVTSVPVSHATPGAAYANNVTRKDYQDISRDLIGLPSSSHRRNPLPGLDVLLGGGWGEGVGKDATQGDNFLPGNKYLHESDLERVQKSGKYLVAQRTPGRRGNDVLAEATQAAIEKDCRLLGYFGTRGGHLPFRTADGNYKPTFDVKGTERYTEADLAENPTLAEMATTALKVLSRPQSDTDPKDALAPFWLMVECGDVDWANHANNLDNSIGAVFSGEAAFQAVVDWVEANDAWDDTVVLVTSDHGHFFHLAQPQAIADAAIQAQAIQKLVQP</sequence>
<feature type="region of interest" description="Disordered" evidence="2">
    <location>
        <begin position="252"/>
        <end position="284"/>
    </location>
</feature>
<organism evidence="4 5">
    <name type="scientific">Neorhodopirellula lusitana</name>
    <dbReference type="NCBI Taxonomy" id="445327"/>
    <lineage>
        <taxon>Bacteria</taxon>
        <taxon>Pseudomonadati</taxon>
        <taxon>Planctomycetota</taxon>
        <taxon>Planctomycetia</taxon>
        <taxon>Pirellulales</taxon>
        <taxon>Pirellulaceae</taxon>
        <taxon>Neorhodopirellula</taxon>
    </lineage>
</organism>
<name>A0ABY1PWF7_9BACT</name>
<keyword evidence="3" id="KW-0732">Signal</keyword>